<accession>A0A9R1F6N5</accession>
<feature type="non-terminal residue" evidence="2">
    <location>
        <position position="1"/>
    </location>
</feature>
<dbReference type="AlphaFoldDB" id="A0A9R1F6N5"/>
<sequence length="85" mass="9344">SGGTGERTRSGETDAGRRTGRWGRRGKKPPRARTCGRGKDQGNIQSIRCRTRWRTPRRARSTTAPSPPGRNRARPATPGRPAPAR</sequence>
<gene>
    <name evidence="2" type="ORF">CFC21_035635</name>
</gene>
<dbReference type="EMBL" id="CM022217">
    <property type="protein sequence ID" value="KAF7023033.1"/>
    <property type="molecule type" value="Genomic_DNA"/>
</dbReference>
<proteinExistence type="predicted"/>
<dbReference type="Proteomes" id="UP000815260">
    <property type="component" value="Chromosome 3A"/>
</dbReference>
<feature type="compositionally biased region" description="Basic and acidic residues" evidence="1">
    <location>
        <begin position="1"/>
        <end position="17"/>
    </location>
</feature>
<reference evidence="2" key="1">
    <citation type="journal article" date="2017" name="Gigascience">
        <title>The first near-complete assembly of the hexaploid bread wheat genome, Triticum aestivum.</title>
        <authorList>
            <person name="Zimin A.V."/>
            <person name="Puiu D."/>
            <person name="Hall R."/>
            <person name="Kingan S."/>
            <person name="Clavijo B.J."/>
            <person name="Salzberg S.L."/>
        </authorList>
    </citation>
    <scope>NUCLEOTIDE SEQUENCE</scope>
    <source>
        <tissue evidence="2">Leaf</tissue>
    </source>
</reference>
<comment type="caution">
    <text evidence="2">The sequence shown here is derived from an EMBL/GenBank/DDBJ whole genome shotgun (WGS) entry which is preliminary data.</text>
</comment>
<feature type="region of interest" description="Disordered" evidence="1">
    <location>
        <begin position="1"/>
        <end position="85"/>
    </location>
</feature>
<feature type="compositionally biased region" description="Basic residues" evidence="1">
    <location>
        <begin position="18"/>
        <end position="36"/>
    </location>
</feature>
<evidence type="ECO:0000313" key="2">
    <source>
        <dbReference type="EMBL" id="KAF7023033.1"/>
    </source>
</evidence>
<organism evidence="2">
    <name type="scientific">Triticum aestivum</name>
    <name type="common">Wheat</name>
    <dbReference type="NCBI Taxonomy" id="4565"/>
    <lineage>
        <taxon>Eukaryota</taxon>
        <taxon>Viridiplantae</taxon>
        <taxon>Streptophyta</taxon>
        <taxon>Embryophyta</taxon>
        <taxon>Tracheophyta</taxon>
        <taxon>Spermatophyta</taxon>
        <taxon>Magnoliopsida</taxon>
        <taxon>Liliopsida</taxon>
        <taxon>Poales</taxon>
        <taxon>Poaceae</taxon>
        <taxon>BOP clade</taxon>
        <taxon>Pooideae</taxon>
        <taxon>Triticodae</taxon>
        <taxon>Triticeae</taxon>
        <taxon>Triticinae</taxon>
        <taxon>Triticum</taxon>
    </lineage>
</organism>
<reference evidence="2" key="2">
    <citation type="submission" date="2020-03" db="EMBL/GenBank/DDBJ databases">
        <title>The second near-complete assembly of the hexaploid bread wheat (Triticum aestivum) genome.</title>
        <authorList>
            <person name="Zimin A.V."/>
            <person name="Puiu D."/>
            <person name="Shumante A."/>
            <person name="Alonge M."/>
            <person name="Salzberg S.L."/>
        </authorList>
    </citation>
    <scope>NUCLEOTIDE SEQUENCE</scope>
    <source>
        <tissue evidence="2">Leaf</tissue>
    </source>
</reference>
<evidence type="ECO:0000256" key="1">
    <source>
        <dbReference type="SAM" id="MobiDB-lite"/>
    </source>
</evidence>
<protein>
    <submittedName>
        <fullName evidence="2">Uncharacterized protein</fullName>
    </submittedName>
</protein>
<name>A0A9R1F6N5_WHEAT</name>
<feature type="compositionally biased region" description="Basic residues" evidence="1">
    <location>
        <begin position="49"/>
        <end position="60"/>
    </location>
</feature>